<accession>A0A2S7U0U9</accession>
<gene>
    <name evidence="1" type="ORF">BSZ32_09060</name>
</gene>
<comment type="caution">
    <text evidence="1">The sequence shown here is derived from an EMBL/GenBank/DDBJ whole genome shotgun (WGS) entry which is preliminary data.</text>
</comment>
<proteinExistence type="predicted"/>
<evidence type="ECO:0000313" key="1">
    <source>
        <dbReference type="EMBL" id="PQJ28638.1"/>
    </source>
</evidence>
<sequence length="372" mass="40686">MSWIQENKFTAALAGVTAVGSIALISLAMGKGDDIASAQAKLKKALRNEKSIQSVQPFPNRENLEQKQSTVNDYEKGASDLQRQFAAYRPKAEEVEDFASDKFSAIVSSYRNRLNKKFKKNEVELPDQCVYGFETYANKFPRFEATGELSYQIKAMEWLFAKLASNEPEALLNVVRAKFDLESAPVSAGKAKKGKKGKNVKAVVKEPAYYVMPLELSFRSDEKGLSNFLEDIANTDKYPFVIRSIRIQNERMTPPTQGDAKFESAAPAAGANDAFGFAADFLIDDDGAEGDGAAAAEDAGAPVPAAADVPMVGSDSDDTHLLKPVLGDEKVNVFLKLDLILLNQSFVLTLDELEELEELEEKAKIEQSSSAS</sequence>
<keyword evidence="2" id="KW-1185">Reference proteome</keyword>
<protein>
    <submittedName>
        <fullName evidence="1">Uncharacterized protein</fullName>
    </submittedName>
</protein>
<dbReference type="AlphaFoldDB" id="A0A2S7U0U9"/>
<dbReference type="NCBIfam" id="NF038287">
    <property type="entry name" value="Amuc_1100_fam"/>
    <property type="match status" value="1"/>
</dbReference>
<dbReference type="EMBL" id="MQWA01000001">
    <property type="protein sequence ID" value="PQJ28638.1"/>
    <property type="molecule type" value="Genomic_DNA"/>
</dbReference>
<dbReference type="OrthoDB" id="185620at2"/>
<dbReference type="RefSeq" id="WP_105043135.1">
    <property type="nucleotide sequence ID" value="NZ_MQWA01000001.1"/>
</dbReference>
<name>A0A2S7U0U9_9BACT</name>
<organism evidence="1 2">
    <name type="scientific">Rubritalea profundi</name>
    <dbReference type="NCBI Taxonomy" id="1658618"/>
    <lineage>
        <taxon>Bacteria</taxon>
        <taxon>Pseudomonadati</taxon>
        <taxon>Verrucomicrobiota</taxon>
        <taxon>Verrucomicrobiia</taxon>
        <taxon>Verrucomicrobiales</taxon>
        <taxon>Rubritaleaceae</taxon>
        <taxon>Rubritalea</taxon>
    </lineage>
</organism>
<reference evidence="1 2" key="1">
    <citation type="submission" date="2016-12" db="EMBL/GenBank/DDBJ databases">
        <title>Study of bacterial adaptation to deep sea.</title>
        <authorList>
            <person name="Song J."/>
            <person name="Yoshizawa S."/>
            <person name="Kogure K."/>
        </authorList>
    </citation>
    <scope>NUCLEOTIDE SEQUENCE [LARGE SCALE GENOMIC DNA]</scope>
    <source>
        <strain evidence="1 2">SAORIC-165</strain>
    </source>
</reference>
<evidence type="ECO:0000313" key="2">
    <source>
        <dbReference type="Proteomes" id="UP000239907"/>
    </source>
</evidence>
<dbReference type="InterPro" id="IPR048049">
    <property type="entry name" value="Amuc_1100-like"/>
</dbReference>
<dbReference type="Proteomes" id="UP000239907">
    <property type="component" value="Unassembled WGS sequence"/>
</dbReference>